<dbReference type="InterPro" id="IPR029057">
    <property type="entry name" value="PRTase-like"/>
</dbReference>
<dbReference type="PANTHER" id="PTHR47505:SF1">
    <property type="entry name" value="DNA UTILIZATION PROTEIN YHGH"/>
    <property type="match status" value="1"/>
</dbReference>
<dbReference type="SUPFAM" id="SSF53271">
    <property type="entry name" value="PRTase-like"/>
    <property type="match status" value="1"/>
</dbReference>
<protein>
    <recommendedName>
        <fullName evidence="2">Phosphoribosyltransferase domain-containing protein</fullName>
    </recommendedName>
</protein>
<dbReference type="Pfam" id="PF00156">
    <property type="entry name" value="Pribosyltran"/>
    <property type="match status" value="1"/>
</dbReference>
<dbReference type="EMBL" id="BMLM01000002">
    <property type="protein sequence ID" value="GGN87463.1"/>
    <property type="molecule type" value="Genomic_DNA"/>
</dbReference>
<dbReference type="Gene3D" id="3.40.50.2020">
    <property type="match status" value="1"/>
</dbReference>
<organism evidence="3 4">
    <name type="scientific">Agrococcus terreus</name>
    <dbReference type="NCBI Taxonomy" id="574649"/>
    <lineage>
        <taxon>Bacteria</taxon>
        <taxon>Bacillati</taxon>
        <taxon>Actinomycetota</taxon>
        <taxon>Actinomycetes</taxon>
        <taxon>Micrococcales</taxon>
        <taxon>Microbacteriaceae</taxon>
        <taxon>Agrococcus</taxon>
    </lineage>
</organism>
<name>A0ABQ2KNP2_9MICO</name>
<dbReference type="RefSeq" id="WP_188718361.1">
    <property type="nucleotide sequence ID" value="NZ_BAABBD010000003.1"/>
</dbReference>
<gene>
    <name evidence="3" type="ORF">GCM10010968_22050</name>
</gene>
<comment type="similarity">
    <text evidence="1">Belongs to the ComF/GntX family.</text>
</comment>
<dbReference type="InterPro" id="IPR051910">
    <property type="entry name" value="ComF/GntX_DNA_util-trans"/>
</dbReference>
<dbReference type="PANTHER" id="PTHR47505">
    <property type="entry name" value="DNA UTILIZATION PROTEIN YHGH"/>
    <property type="match status" value="1"/>
</dbReference>
<reference evidence="4" key="1">
    <citation type="journal article" date="2019" name="Int. J. Syst. Evol. Microbiol.">
        <title>The Global Catalogue of Microorganisms (GCM) 10K type strain sequencing project: providing services to taxonomists for standard genome sequencing and annotation.</title>
        <authorList>
            <consortium name="The Broad Institute Genomics Platform"/>
            <consortium name="The Broad Institute Genome Sequencing Center for Infectious Disease"/>
            <person name="Wu L."/>
            <person name="Ma J."/>
        </authorList>
    </citation>
    <scope>NUCLEOTIDE SEQUENCE [LARGE SCALE GENOMIC DNA]</scope>
    <source>
        <strain evidence="4">CGMCC 1.6960</strain>
    </source>
</reference>
<comment type="caution">
    <text evidence="3">The sequence shown here is derived from an EMBL/GenBank/DDBJ whole genome shotgun (WGS) entry which is preliminary data.</text>
</comment>
<dbReference type="InterPro" id="IPR000836">
    <property type="entry name" value="PRTase_dom"/>
</dbReference>
<accession>A0ABQ2KNP2</accession>
<keyword evidence="4" id="KW-1185">Reference proteome</keyword>
<feature type="domain" description="Phosphoribosyltransferase" evidence="2">
    <location>
        <begin position="147"/>
        <end position="224"/>
    </location>
</feature>
<evidence type="ECO:0000259" key="2">
    <source>
        <dbReference type="Pfam" id="PF00156"/>
    </source>
</evidence>
<proteinExistence type="inferred from homology"/>
<evidence type="ECO:0000313" key="4">
    <source>
        <dbReference type="Proteomes" id="UP000626982"/>
    </source>
</evidence>
<sequence>MDGEGMRAALREAAGVLWPVDCAGCGARDEAVCAACAAALAGPLVRERLGGLPLVAAAAYEGPLRGIVARAKEHAGRAEVRVLASGLARALAAAPAGVPVRVPSSREGRRRRGFDPVALLLRRAGAQGLALRRAPAGTPRAGAALRDGAQKTRSADDRRLAAAGSLVVPTALARRLAGRPVVVVDDVVTTGATALEAVRALRAAGAEPVAIAAVARAPRRGSVPLASAQARGVA</sequence>
<dbReference type="Proteomes" id="UP000626982">
    <property type="component" value="Unassembled WGS sequence"/>
</dbReference>
<evidence type="ECO:0000256" key="1">
    <source>
        <dbReference type="ARBA" id="ARBA00008007"/>
    </source>
</evidence>
<evidence type="ECO:0000313" key="3">
    <source>
        <dbReference type="EMBL" id="GGN87463.1"/>
    </source>
</evidence>